<protein>
    <recommendedName>
        <fullName evidence="2">Pyruvate flavodoxin/ferredoxin oxidoreductase pyrimidine binding domain-containing protein</fullName>
    </recommendedName>
</protein>
<feature type="domain" description="Pyruvate flavodoxin/ferredoxin oxidoreductase pyrimidine binding" evidence="2">
    <location>
        <begin position="16"/>
        <end position="72"/>
    </location>
</feature>
<sequence length="83" mass="8772">MGLTLMEGNEAIGWEAMAAGCNFFAGYPITPATTICNTTLKLLPPLGGVCMQGEDEIASIGFCLGASMAGHKPLQRTNLLFHR</sequence>
<gene>
    <name evidence="3" type="ORF">LCGC14_1937500</name>
</gene>
<dbReference type="AlphaFoldDB" id="A0A0F9HZT1"/>
<evidence type="ECO:0000313" key="3">
    <source>
        <dbReference type="EMBL" id="KKL87160.1"/>
    </source>
</evidence>
<dbReference type="PANTHER" id="PTHR43088:SF1">
    <property type="entry name" value="SUBUNIT OF PYRUVATE:FLAVODOXIN OXIDOREDUCTASE"/>
    <property type="match status" value="1"/>
</dbReference>
<dbReference type="InterPro" id="IPR052368">
    <property type="entry name" value="2-oxoacid_oxidoreductase"/>
</dbReference>
<dbReference type="PANTHER" id="PTHR43088">
    <property type="entry name" value="SUBUNIT OF PYRUVATE:FLAVODOXIN OXIDOREDUCTASE-RELATED"/>
    <property type="match status" value="1"/>
</dbReference>
<dbReference type="Gene3D" id="3.40.50.970">
    <property type="match status" value="1"/>
</dbReference>
<evidence type="ECO:0000256" key="1">
    <source>
        <dbReference type="ARBA" id="ARBA00023002"/>
    </source>
</evidence>
<dbReference type="InterPro" id="IPR002880">
    <property type="entry name" value="Pyrv_Fd/Flavodoxin_OxRdtase_N"/>
</dbReference>
<dbReference type="SUPFAM" id="SSF52518">
    <property type="entry name" value="Thiamin diphosphate-binding fold (THDP-binding)"/>
    <property type="match status" value="1"/>
</dbReference>
<keyword evidence="1" id="KW-0560">Oxidoreductase</keyword>
<dbReference type="Pfam" id="PF01855">
    <property type="entry name" value="POR_N"/>
    <property type="match status" value="1"/>
</dbReference>
<comment type="caution">
    <text evidence="3">The sequence shown here is derived from an EMBL/GenBank/DDBJ whole genome shotgun (WGS) entry which is preliminary data.</text>
</comment>
<dbReference type="InterPro" id="IPR029061">
    <property type="entry name" value="THDP-binding"/>
</dbReference>
<reference evidence="3" key="1">
    <citation type="journal article" date="2015" name="Nature">
        <title>Complex archaea that bridge the gap between prokaryotes and eukaryotes.</title>
        <authorList>
            <person name="Spang A."/>
            <person name="Saw J.H."/>
            <person name="Jorgensen S.L."/>
            <person name="Zaremba-Niedzwiedzka K."/>
            <person name="Martijn J."/>
            <person name="Lind A.E."/>
            <person name="van Eijk R."/>
            <person name="Schleper C."/>
            <person name="Guy L."/>
            <person name="Ettema T.J."/>
        </authorList>
    </citation>
    <scope>NUCLEOTIDE SEQUENCE</scope>
</reference>
<dbReference type="GO" id="GO:0016491">
    <property type="term" value="F:oxidoreductase activity"/>
    <property type="evidence" value="ECO:0007669"/>
    <property type="project" value="UniProtKB-KW"/>
</dbReference>
<proteinExistence type="predicted"/>
<evidence type="ECO:0000259" key="2">
    <source>
        <dbReference type="Pfam" id="PF01855"/>
    </source>
</evidence>
<dbReference type="EMBL" id="LAZR01020914">
    <property type="protein sequence ID" value="KKL87160.1"/>
    <property type="molecule type" value="Genomic_DNA"/>
</dbReference>
<name>A0A0F9HZT1_9ZZZZ</name>
<dbReference type="CDD" id="cd07034">
    <property type="entry name" value="TPP_PYR_PFOR_IOR-alpha_like"/>
    <property type="match status" value="1"/>
</dbReference>
<organism evidence="3">
    <name type="scientific">marine sediment metagenome</name>
    <dbReference type="NCBI Taxonomy" id="412755"/>
    <lineage>
        <taxon>unclassified sequences</taxon>
        <taxon>metagenomes</taxon>
        <taxon>ecological metagenomes</taxon>
    </lineage>
</organism>
<accession>A0A0F9HZT1</accession>